<evidence type="ECO:0000256" key="3">
    <source>
        <dbReference type="ARBA" id="ARBA00022737"/>
    </source>
</evidence>
<dbReference type="InterPro" id="IPR001452">
    <property type="entry name" value="SH3_domain"/>
</dbReference>
<dbReference type="CDD" id="cd00174">
    <property type="entry name" value="SH3"/>
    <property type="match status" value="1"/>
</dbReference>
<feature type="domain" description="Calponin-homology (CH)" evidence="9">
    <location>
        <begin position="1016"/>
        <end position="1124"/>
    </location>
</feature>
<dbReference type="InterPro" id="IPR011993">
    <property type="entry name" value="PH-like_dom_sf"/>
</dbReference>
<feature type="repeat" description="TPR" evidence="6">
    <location>
        <begin position="1676"/>
        <end position="1709"/>
    </location>
</feature>
<feature type="compositionally biased region" description="Basic and acidic residues" evidence="7">
    <location>
        <begin position="184"/>
        <end position="195"/>
    </location>
</feature>
<feature type="region of interest" description="Disordered" evidence="7">
    <location>
        <begin position="53"/>
        <end position="293"/>
    </location>
</feature>
<keyword evidence="1 5" id="KW-0728">SH3 domain</keyword>
<dbReference type="SMART" id="SM00454">
    <property type="entry name" value="SAM"/>
    <property type="match status" value="1"/>
</dbReference>
<feature type="compositionally biased region" description="Polar residues" evidence="7">
    <location>
        <begin position="491"/>
        <end position="522"/>
    </location>
</feature>
<evidence type="ECO:0000313" key="11">
    <source>
        <dbReference type="EMBL" id="OBZ70468.1"/>
    </source>
</evidence>
<dbReference type="PROSITE" id="PS50021">
    <property type="entry name" value="CH"/>
    <property type="match status" value="1"/>
</dbReference>
<feature type="compositionally biased region" description="Low complexity" evidence="7">
    <location>
        <begin position="472"/>
        <end position="484"/>
    </location>
</feature>
<dbReference type="InterPro" id="IPR001715">
    <property type="entry name" value="CH_dom"/>
</dbReference>
<feature type="region of interest" description="Disordered" evidence="7">
    <location>
        <begin position="765"/>
        <end position="791"/>
    </location>
</feature>
<protein>
    <submittedName>
        <fullName evidence="11">TPR repeat-containing protein C19B12.01</fullName>
    </submittedName>
</protein>
<dbReference type="OrthoDB" id="1936594at2759"/>
<dbReference type="PROSITE" id="PS50005">
    <property type="entry name" value="TPR"/>
    <property type="match status" value="2"/>
</dbReference>
<dbReference type="CDD" id="cd09535">
    <property type="entry name" value="SAM_BOI-like_fungal"/>
    <property type="match status" value="1"/>
</dbReference>
<dbReference type="SUPFAM" id="SSF48452">
    <property type="entry name" value="TPR-like"/>
    <property type="match status" value="1"/>
</dbReference>
<dbReference type="Gene3D" id="1.10.418.10">
    <property type="entry name" value="Calponin-like domain"/>
    <property type="match status" value="1"/>
</dbReference>
<keyword evidence="3" id="KW-0677">Repeat</keyword>
<dbReference type="Gene3D" id="1.10.150.50">
    <property type="entry name" value="Transcription Factor, Ets-1"/>
    <property type="match status" value="1"/>
</dbReference>
<feature type="compositionally biased region" description="Basic and acidic residues" evidence="7">
    <location>
        <begin position="624"/>
        <end position="644"/>
    </location>
</feature>
<evidence type="ECO:0000256" key="2">
    <source>
        <dbReference type="ARBA" id="ARBA00022658"/>
    </source>
</evidence>
<dbReference type="InterPro" id="IPR019734">
    <property type="entry name" value="TPR_rpt"/>
</dbReference>
<dbReference type="SMART" id="SM00028">
    <property type="entry name" value="TPR"/>
    <property type="match status" value="2"/>
</dbReference>
<keyword evidence="2" id="KW-0344">Guanine-nucleotide releasing factor</keyword>
<evidence type="ECO:0000256" key="6">
    <source>
        <dbReference type="PROSITE-ProRule" id="PRU00339"/>
    </source>
</evidence>
<dbReference type="SUPFAM" id="SSF47576">
    <property type="entry name" value="Calponin-homology domain, CH-domain"/>
    <property type="match status" value="1"/>
</dbReference>
<dbReference type="Pfam" id="PF00018">
    <property type="entry name" value="SH3_1"/>
    <property type="match status" value="1"/>
</dbReference>
<evidence type="ECO:0000313" key="12">
    <source>
        <dbReference type="Proteomes" id="UP000092993"/>
    </source>
</evidence>
<dbReference type="Pfam" id="PF07647">
    <property type="entry name" value="SAM_2"/>
    <property type="match status" value="1"/>
</dbReference>
<dbReference type="SMART" id="SM00326">
    <property type="entry name" value="SH3"/>
    <property type="match status" value="1"/>
</dbReference>
<dbReference type="EMBL" id="LUGG01000014">
    <property type="protein sequence ID" value="OBZ70468.1"/>
    <property type="molecule type" value="Genomic_DNA"/>
</dbReference>
<feature type="repeat" description="TPR" evidence="6">
    <location>
        <begin position="1642"/>
        <end position="1675"/>
    </location>
</feature>
<dbReference type="InterPro" id="IPR001660">
    <property type="entry name" value="SAM"/>
</dbReference>
<name>A0A1C7M157_GRIFR</name>
<feature type="compositionally biased region" description="Basic and acidic residues" evidence="7">
    <location>
        <begin position="958"/>
        <end position="967"/>
    </location>
</feature>
<dbReference type="SUPFAM" id="SSF50729">
    <property type="entry name" value="PH domain-like"/>
    <property type="match status" value="1"/>
</dbReference>
<evidence type="ECO:0000259" key="9">
    <source>
        <dbReference type="PROSITE" id="PS50021"/>
    </source>
</evidence>
<evidence type="ECO:0000259" key="10">
    <source>
        <dbReference type="PROSITE" id="PS50105"/>
    </source>
</evidence>
<proteinExistence type="predicted"/>
<feature type="domain" description="SH3" evidence="8">
    <location>
        <begin position="1"/>
        <end position="63"/>
    </location>
</feature>
<dbReference type="Gene3D" id="1.25.40.10">
    <property type="entry name" value="Tetratricopeptide repeat domain"/>
    <property type="match status" value="1"/>
</dbReference>
<reference evidence="11 12" key="1">
    <citation type="submission" date="2016-03" db="EMBL/GenBank/DDBJ databases">
        <title>Whole genome sequencing of Grifola frondosa 9006-11.</title>
        <authorList>
            <person name="Min B."/>
            <person name="Park H."/>
            <person name="Kim J.-G."/>
            <person name="Cho H."/>
            <person name="Oh Y.-L."/>
            <person name="Kong W.-S."/>
            <person name="Choi I.-G."/>
        </authorList>
    </citation>
    <scope>NUCLEOTIDE SEQUENCE [LARGE SCALE GENOMIC DNA]</scope>
    <source>
        <strain evidence="11 12">9006-11</strain>
    </source>
</reference>
<dbReference type="InterPro" id="IPR044244">
    <property type="entry name" value="TTC27/Emw1"/>
</dbReference>
<evidence type="ECO:0000256" key="7">
    <source>
        <dbReference type="SAM" id="MobiDB-lite"/>
    </source>
</evidence>
<feature type="compositionally biased region" description="Acidic residues" evidence="7">
    <location>
        <begin position="152"/>
        <end position="166"/>
    </location>
</feature>
<dbReference type="GO" id="GO:0005085">
    <property type="term" value="F:guanyl-nucleotide exchange factor activity"/>
    <property type="evidence" value="ECO:0007669"/>
    <property type="project" value="UniProtKB-KW"/>
</dbReference>
<dbReference type="Gene3D" id="2.30.29.30">
    <property type="entry name" value="Pleckstrin-homology domain (PH domain)/Phosphotyrosine-binding domain (PTB)"/>
    <property type="match status" value="1"/>
</dbReference>
<evidence type="ECO:0000256" key="4">
    <source>
        <dbReference type="ARBA" id="ARBA00022803"/>
    </source>
</evidence>
<accession>A0A1C7M157</accession>
<organism evidence="11 12">
    <name type="scientific">Grifola frondosa</name>
    <name type="common">Maitake</name>
    <name type="synonym">Polyporus frondosus</name>
    <dbReference type="NCBI Taxonomy" id="5627"/>
    <lineage>
        <taxon>Eukaryota</taxon>
        <taxon>Fungi</taxon>
        <taxon>Dikarya</taxon>
        <taxon>Basidiomycota</taxon>
        <taxon>Agaricomycotina</taxon>
        <taxon>Agaricomycetes</taxon>
        <taxon>Polyporales</taxon>
        <taxon>Grifolaceae</taxon>
        <taxon>Grifola</taxon>
    </lineage>
</organism>
<dbReference type="PANTHER" id="PTHR16193:SF0">
    <property type="entry name" value="TETRATRICOPEPTIDE REPEAT PROTEIN 27"/>
    <property type="match status" value="1"/>
</dbReference>
<dbReference type="Proteomes" id="UP000092993">
    <property type="component" value="Unassembled WGS sequence"/>
</dbReference>
<feature type="compositionally biased region" description="Basic and acidic residues" evidence="7">
    <location>
        <begin position="766"/>
        <end position="775"/>
    </location>
</feature>
<dbReference type="SMART" id="SM00233">
    <property type="entry name" value="PH"/>
    <property type="match status" value="1"/>
</dbReference>
<feature type="domain" description="SAM" evidence="10">
    <location>
        <begin position="407"/>
        <end position="472"/>
    </location>
</feature>
<dbReference type="Gene3D" id="2.30.30.40">
    <property type="entry name" value="SH3 Domains"/>
    <property type="match status" value="1"/>
</dbReference>
<dbReference type="InterPro" id="IPR036028">
    <property type="entry name" value="SH3-like_dom_sf"/>
</dbReference>
<evidence type="ECO:0000256" key="1">
    <source>
        <dbReference type="ARBA" id="ARBA00022443"/>
    </source>
</evidence>
<gene>
    <name evidence="11" type="ORF">A0H81_09558</name>
</gene>
<evidence type="ECO:0000259" key="8">
    <source>
        <dbReference type="PROSITE" id="PS50002"/>
    </source>
</evidence>
<feature type="region of interest" description="Disordered" evidence="7">
    <location>
        <begin position="928"/>
        <end position="1014"/>
    </location>
</feature>
<dbReference type="STRING" id="5627.A0A1C7M157"/>
<keyword evidence="4 6" id="KW-0802">TPR repeat</keyword>
<feature type="region of interest" description="Disordered" evidence="7">
    <location>
        <begin position="1369"/>
        <end position="1405"/>
    </location>
</feature>
<dbReference type="InterPro" id="IPR036872">
    <property type="entry name" value="CH_dom_sf"/>
</dbReference>
<comment type="caution">
    <text evidence="11">The sequence shown here is derived from an EMBL/GenBank/DDBJ whole genome shotgun (WGS) entry which is preliminary data.</text>
</comment>
<feature type="compositionally biased region" description="Polar residues" evidence="7">
    <location>
        <begin position="970"/>
        <end position="980"/>
    </location>
</feature>
<evidence type="ECO:0000256" key="5">
    <source>
        <dbReference type="PROSITE-ProRule" id="PRU00192"/>
    </source>
</evidence>
<dbReference type="PROSITE" id="PS50002">
    <property type="entry name" value="SH3"/>
    <property type="match status" value="1"/>
</dbReference>
<sequence length="1986" mass="218997">MPEYVYALHEFTPENPDEVPFKVAERIEVLEKDDLYGDGWWQGRNASGTIGLFPQSYTSSEPPASSISFPDTNVLAATSDEPSPAVLQPLPEEFESNPTHDDNPRTALQIASGSGGRAKQAIEQLGRGHRDGSRSFSFASSHGDYTDRSEPDTDSDANADAEDEDNGLGWHKGARRKLALRAQQENEQRQAREAEDPCQLPLEAEDEENASRIPRRPSTRAHPHIPEEDEEQEQGPVKESHVDDSDNIVPSDKFIVPDESNLPTATAYQISFPEPEPSPVPSSLTLPSPAPPLVQIIDLPPPEQVTNEASPTPVLGATQSAAPSITPTPSTIHATEQPLSAIPPPLPSPTTSSAGSYGVNGTGIQQTLTPATTVSSLKSSVHAPLTAQQECSTVGPSDTTDKSPSEWNVEEVVVWLRSKGFDQGVCDKFIEQEITGDVLLELDANILKTEIGIVAFGKRVRIVNAISELRRPSSVSEPEQQPQSALAPMTPRSQSHSFNYTYPHSHTASMQSSAQQSYNNSPIYVPPSPSVTNGLSPMGMTSIASPESPPHTGDVPASPFSRSGWRTSDPASAHSGSGGRRLGLGLAQTVPFSNGKTTKQRPAQLVLSPSDSALGEAEGGDQPAKAEDRAVMSESESTLHQDAKGRRRRLFGRSVESSSSKEKAASLKDTASIEPPASPRSSAPASASPHEPKEDAVTKRHAKGRRSVDEWKSDRLSLFGGSFPERLGSIESRPETIKVITFSEPSDSGEEGIKPPWYRRRYCSQGERKGEREGETPLSLSPNKDRDPTLLRKRTMSGSEIPTRSTIAAAGGPNLKAGHSILEQIGTPDHNGWMRKKGDRYNTWKLRYFVLKGPHLYWLRSNSTSETKIKGYINIVDKAHYFSSDEQVVIREWMKALMKATINRDYTSPVMSSCNIPTIPLTVAQAMNPAPRPPSPSARDATQKALRREIPTSCPDSKGPHAERTRLESFFTNDTVSSNGAEGVPAKKLATAKSPVPPRPSREMRRLNSAQSDYQGPVDTSLIEWANSHLPTSLHIVDKTGPLCSGLALLRLAEDIRGKPSSPPVPDSAFPSSPNDDKLDGLFRLFDYLLDNDVKMGTVSINDIRQGKREKIVQLLRALKSWEEKRRNIAQSIGKGSMTAGPFMAGPDEIQVPSQSPVLLAAKNTVQGDFRDLTSPSSRDLFAISRRYHSGRELLRLTCAVACLHAFIQANWTGPDLDVKPLDVISVPTELSELLTDELLHQKAISELRLRGEPAYHLAKVAIFLQLARLLLDTPFQYCQSIPWWRLRTWLVLQQVLDEPVASPPEVLTSVEPLIHTFASHPDLAGRLILEQGLLEHYLQYELTGALGKRTKFQQTAVTQLVLLAESRTREDGAESEKVHDNNAAESVPAEAVDTPHAPNPAVPETLLLNDDTLLEQTAFTSSSAAVPGSRLAHLDPSAQPALHPLDQCILLSLCLNVKNTSPVHGLTAEQMAPYVARVISHPRNWSAHTMALLLRSRLESDRTRTVERSTLQLQALVDQMPTADSTVAERLLYIHSIPLPSRWEMEKELAMRFFSLGVVKSALEIFERLEMWEEVVKCWQSMERRDKGVAIVRDLLEGRKAEESPRCHSGGQVVVSARRPRAHNALEHYNRAWSISKETSGRAMRSLGGYYFARGDFPNTITCLRRAVAINPLLGRSWFVLGCAYVRQEDWEGARDAFVRCVTIDDEDGESWSNLASVYLRMGEAGKTAALENGEDEETDKNTTDLTQRADSDKSIPFANKMLAFRALKQGLKYRYDNWRMWSNYMIVAMDVGELSEACRALARVVEERSAAVGAACVDEDVLERLVDAATRVPADADDAALGAEGAARNASQGHGLFRRVTDLFERTILPRVSSPRIFRARARLLTWQGRWEEALNAYLDGYRCSIAGTMERGETDVERWREAVGEVEEIVDVLRNFGPRSEGSNWKLQARSILRTFMGRTKDFEDEPQWSRLTELQEDIRREE</sequence>
<dbReference type="InterPro" id="IPR011990">
    <property type="entry name" value="TPR-like_helical_dom_sf"/>
</dbReference>
<feature type="compositionally biased region" description="Low complexity" evidence="7">
    <location>
        <begin position="672"/>
        <end position="689"/>
    </location>
</feature>
<dbReference type="PANTHER" id="PTHR16193">
    <property type="entry name" value="TETRATRICOPEPTIDE REPEAT PROTEIN 27"/>
    <property type="match status" value="1"/>
</dbReference>
<feature type="compositionally biased region" description="Polar residues" evidence="7">
    <location>
        <begin position="560"/>
        <end position="570"/>
    </location>
</feature>
<dbReference type="PROSITE" id="PS50105">
    <property type="entry name" value="SAM_DOMAIN"/>
    <property type="match status" value="1"/>
</dbReference>
<dbReference type="InterPro" id="IPR013761">
    <property type="entry name" value="SAM/pointed_sf"/>
</dbReference>
<feature type="region of interest" description="Disordered" evidence="7">
    <location>
        <begin position="608"/>
        <end position="710"/>
    </location>
</feature>
<feature type="compositionally biased region" description="Polar residues" evidence="7">
    <location>
        <begin position="55"/>
        <end position="71"/>
    </location>
</feature>
<feature type="compositionally biased region" description="Basic residues" evidence="7">
    <location>
        <begin position="213"/>
        <end position="223"/>
    </location>
</feature>
<dbReference type="SUPFAM" id="SSF50044">
    <property type="entry name" value="SH3-domain"/>
    <property type="match status" value="1"/>
</dbReference>
<dbReference type="SUPFAM" id="SSF47769">
    <property type="entry name" value="SAM/Pointed domain"/>
    <property type="match status" value="1"/>
</dbReference>
<feature type="compositionally biased region" description="Basic and acidic residues" evidence="7">
    <location>
        <begin position="1369"/>
        <end position="1383"/>
    </location>
</feature>
<keyword evidence="12" id="KW-1185">Reference proteome</keyword>
<feature type="region of interest" description="Disordered" evidence="7">
    <location>
        <begin position="470"/>
        <end position="584"/>
    </location>
</feature>
<dbReference type="InterPro" id="IPR001849">
    <property type="entry name" value="PH_domain"/>
</dbReference>